<feature type="region of interest" description="Disordered" evidence="6">
    <location>
        <begin position="277"/>
        <end position="331"/>
    </location>
</feature>
<proteinExistence type="predicted"/>
<dbReference type="InterPro" id="IPR036638">
    <property type="entry name" value="HLH_DNA-bd_sf"/>
</dbReference>
<dbReference type="InterPro" id="IPR045843">
    <property type="entry name" value="IND-like"/>
</dbReference>
<evidence type="ECO:0000256" key="3">
    <source>
        <dbReference type="ARBA" id="ARBA00023125"/>
    </source>
</evidence>
<keyword evidence="4" id="KW-0804">Transcription</keyword>
<dbReference type="InterPro" id="IPR011598">
    <property type="entry name" value="bHLH_dom"/>
</dbReference>
<dbReference type="Gramene" id="Psat04G0596700-T1">
    <property type="protein sequence ID" value="KAI5422751.1"/>
    <property type="gene ID" value="KIW84_045967"/>
</dbReference>
<dbReference type="EMBL" id="JAMSHJ010000004">
    <property type="protein sequence ID" value="KAI5422751.1"/>
    <property type="molecule type" value="Genomic_DNA"/>
</dbReference>
<evidence type="ECO:0000256" key="2">
    <source>
        <dbReference type="ARBA" id="ARBA00023015"/>
    </source>
</evidence>
<organism evidence="8 9">
    <name type="scientific">Pisum sativum</name>
    <name type="common">Garden pea</name>
    <name type="synonym">Lathyrus oleraceus</name>
    <dbReference type="NCBI Taxonomy" id="3888"/>
    <lineage>
        <taxon>Eukaryota</taxon>
        <taxon>Viridiplantae</taxon>
        <taxon>Streptophyta</taxon>
        <taxon>Embryophyta</taxon>
        <taxon>Tracheophyta</taxon>
        <taxon>Spermatophyta</taxon>
        <taxon>Magnoliopsida</taxon>
        <taxon>eudicotyledons</taxon>
        <taxon>Gunneridae</taxon>
        <taxon>Pentapetalae</taxon>
        <taxon>rosids</taxon>
        <taxon>fabids</taxon>
        <taxon>Fabales</taxon>
        <taxon>Fabaceae</taxon>
        <taxon>Papilionoideae</taxon>
        <taxon>50 kb inversion clade</taxon>
        <taxon>NPAAA clade</taxon>
        <taxon>Hologalegina</taxon>
        <taxon>IRL clade</taxon>
        <taxon>Fabeae</taxon>
        <taxon>Lathyrus</taxon>
    </lineage>
</organism>
<protein>
    <recommendedName>
        <fullName evidence="7">BHLH domain-containing protein</fullName>
    </recommendedName>
</protein>
<feature type="compositionally biased region" description="Polar residues" evidence="6">
    <location>
        <begin position="166"/>
        <end position="187"/>
    </location>
</feature>
<keyword evidence="3" id="KW-0238">DNA-binding</keyword>
<feature type="compositionally biased region" description="Polar residues" evidence="6">
    <location>
        <begin position="307"/>
        <end position="317"/>
    </location>
</feature>
<evidence type="ECO:0000259" key="7">
    <source>
        <dbReference type="PROSITE" id="PS50888"/>
    </source>
</evidence>
<evidence type="ECO:0000256" key="4">
    <source>
        <dbReference type="ARBA" id="ARBA00023163"/>
    </source>
</evidence>
<dbReference type="AlphaFoldDB" id="A0A9D5AXH5"/>
<dbReference type="CDD" id="cd11454">
    <property type="entry name" value="bHLH_AtIND_like"/>
    <property type="match status" value="1"/>
</dbReference>
<dbReference type="Pfam" id="PF00010">
    <property type="entry name" value="HLH"/>
    <property type="match status" value="1"/>
</dbReference>
<dbReference type="Gene3D" id="4.10.280.10">
    <property type="entry name" value="Helix-loop-helix DNA-binding domain"/>
    <property type="match status" value="1"/>
</dbReference>
<gene>
    <name evidence="8" type="ORF">KIW84_045967</name>
</gene>
<dbReference type="PANTHER" id="PTHR45914">
    <property type="entry name" value="TRANSCRIPTION FACTOR HEC3-RELATED"/>
    <property type="match status" value="1"/>
</dbReference>
<dbReference type="Proteomes" id="UP001058974">
    <property type="component" value="Chromosome 4"/>
</dbReference>
<keyword evidence="2" id="KW-0805">Transcription regulation</keyword>
<evidence type="ECO:0000256" key="5">
    <source>
        <dbReference type="ARBA" id="ARBA00023242"/>
    </source>
</evidence>
<dbReference type="SUPFAM" id="SSF47459">
    <property type="entry name" value="HLH, helix-loop-helix DNA-binding domain"/>
    <property type="match status" value="1"/>
</dbReference>
<dbReference type="GO" id="GO:0003700">
    <property type="term" value="F:DNA-binding transcription factor activity"/>
    <property type="evidence" value="ECO:0007669"/>
    <property type="project" value="InterPro"/>
</dbReference>
<comment type="subcellular location">
    <subcellularLocation>
        <location evidence="1">Nucleus</location>
    </subcellularLocation>
</comment>
<evidence type="ECO:0000256" key="6">
    <source>
        <dbReference type="SAM" id="MobiDB-lite"/>
    </source>
</evidence>
<dbReference type="GO" id="GO:0046983">
    <property type="term" value="F:protein dimerization activity"/>
    <property type="evidence" value="ECO:0007669"/>
    <property type="project" value="InterPro"/>
</dbReference>
<evidence type="ECO:0000313" key="9">
    <source>
        <dbReference type="Proteomes" id="UP001058974"/>
    </source>
</evidence>
<feature type="domain" description="BHLH" evidence="7">
    <location>
        <begin position="375"/>
        <end position="424"/>
    </location>
</feature>
<name>A0A9D5AXH5_PEA</name>
<feature type="compositionally biased region" description="Low complexity" evidence="6">
    <location>
        <begin position="318"/>
        <end position="329"/>
    </location>
</feature>
<dbReference type="SMART" id="SM00353">
    <property type="entry name" value="HLH"/>
    <property type="match status" value="1"/>
</dbReference>
<accession>A0A9D5AXH5</accession>
<dbReference type="GO" id="GO:0005634">
    <property type="term" value="C:nucleus"/>
    <property type="evidence" value="ECO:0007669"/>
    <property type="project" value="UniProtKB-SubCell"/>
</dbReference>
<dbReference type="GO" id="GO:0003677">
    <property type="term" value="F:DNA binding"/>
    <property type="evidence" value="ECO:0007669"/>
    <property type="project" value="UniProtKB-KW"/>
</dbReference>
<feature type="region of interest" description="Disordered" evidence="6">
    <location>
        <begin position="166"/>
        <end position="190"/>
    </location>
</feature>
<evidence type="ECO:0000256" key="1">
    <source>
        <dbReference type="ARBA" id="ARBA00004123"/>
    </source>
</evidence>
<comment type="caution">
    <text evidence="8">The sequence shown here is derived from an EMBL/GenBank/DDBJ whole genome shotgun (WGS) entry which is preliminary data.</text>
</comment>
<sequence>MDDLNWGGSEVMQERARILWNTQQQQNFEGCYNITNSLTHEIQEMHNVEIDHSANSNSERVMMIPNKNLLQHATTMTVKSKAGSSWEEPLMHQSDQSLLVNRLYNMTDFNLAHQQQQLNFNNSFDCLLSDTNSNTDTSIENDDDGGISRLFSDCRNLWSFSYVNPTSSSDDSNVSNYEAPTQTQVSDKPSIRSFGLNGTSYEAFGQTRAPDTHSIRSVGSNGISYKTQKQTPDTSLIRRVGKKDMKCPFNVELDETVSQSSPDQYITQRKAINSSTIHNSSSLEGGFSLITDKPPTNKKPRSDKAPCSTNINFQQPNSSSSSSICCSSSTEEPDREAIAQMKEMMYRAAAFRPVNFGIDDIDVIEKKPKRKNVKISNDPQTVAARQRREKISDRIRALQKIVPGGNKMDTASMLDEAANYLKFLRSQIKALESLGNKVNTMDCNHPSSIAFSFNPSFSMQMIPNHFNYDDHL</sequence>
<evidence type="ECO:0000313" key="8">
    <source>
        <dbReference type="EMBL" id="KAI5422751.1"/>
    </source>
</evidence>
<reference evidence="8 9" key="1">
    <citation type="journal article" date="2022" name="Nat. Genet.">
        <title>Improved pea reference genome and pan-genome highlight genomic features and evolutionary characteristics.</title>
        <authorList>
            <person name="Yang T."/>
            <person name="Liu R."/>
            <person name="Luo Y."/>
            <person name="Hu S."/>
            <person name="Wang D."/>
            <person name="Wang C."/>
            <person name="Pandey M.K."/>
            <person name="Ge S."/>
            <person name="Xu Q."/>
            <person name="Li N."/>
            <person name="Li G."/>
            <person name="Huang Y."/>
            <person name="Saxena R.K."/>
            <person name="Ji Y."/>
            <person name="Li M."/>
            <person name="Yan X."/>
            <person name="He Y."/>
            <person name="Liu Y."/>
            <person name="Wang X."/>
            <person name="Xiang C."/>
            <person name="Varshney R.K."/>
            <person name="Ding H."/>
            <person name="Gao S."/>
            <person name="Zong X."/>
        </authorList>
    </citation>
    <scope>NUCLEOTIDE SEQUENCE [LARGE SCALE GENOMIC DNA]</scope>
    <source>
        <strain evidence="8 9">cv. Zhongwan 6</strain>
    </source>
</reference>
<dbReference type="PANTHER" id="PTHR45914:SF12">
    <property type="entry name" value="TRANSCRIPTION FACTOR BHLH87"/>
    <property type="match status" value="1"/>
</dbReference>
<dbReference type="PROSITE" id="PS50888">
    <property type="entry name" value="BHLH"/>
    <property type="match status" value="1"/>
</dbReference>
<keyword evidence="5" id="KW-0539">Nucleus</keyword>
<keyword evidence="9" id="KW-1185">Reference proteome</keyword>